<gene>
    <name evidence="4" type="ORF">HLUCCA11_05660</name>
</gene>
<feature type="region of interest" description="Disordered" evidence="1">
    <location>
        <begin position="370"/>
        <end position="424"/>
    </location>
</feature>
<evidence type="ECO:0000256" key="1">
    <source>
        <dbReference type="SAM" id="MobiDB-lite"/>
    </source>
</evidence>
<reference evidence="4 5" key="1">
    <citation type="submission" date="2015-09" db="EMBL/GenBank/DDBJ databases">
        <title>Identification and resolution of microdiversity through metagenomic sequencing of parallel consortia.</title>
        <authorList>
            <person name="Nelson W.C."/>
            <person name="Romine M.F."/>
            <person name="Lindemann S.R."/>
        </authorList>
    </citation>
    <scope>NUCLEOTIDE SEQUENCE [LARGE SCALE GENOMIC DNA]</scope>
    <source>
        <strain evidence="4">Ana</strain>
    </source>
</reference>
<keyword evidence="2" id="KW-0472">Membrane</keyword>
<sequence>MGEILGGAAAEEASSSHLSSAYSNSAYPIRFTGQLPAAPDLAQTQRWWQQLYAARNQDQALRIHVIDGAGLRYSENDFHQCCDRLVSQFNDWLNTPEFLSIDRRLRTELERADNVQIILETTDAQMRKLPWHLWQLLSDYTHAELTFCALDWRPMLLRSNSSAQARILAVFGNHHGLDLDVDLAVLESLENTHVSVLKSPPLSHLHETLWQPQGWDIFFFAGHSQTEGDTGVINLNTQERLTIAQIKHALSKAIANGLKIAIFNSCDGLGLAQQLSDLQIPYVVVMREPVPDAVAQQFLSYLLTAFAEGLPFHLAMREARQRLSGLENDIPCASWLPIIWQNPTAPAIYWQNLHTPSPLRSAALHGSRSASYSQPQDYSLASPPPASSPPASSPPASHPPASHPPASHPPARPDSKPQKSGWSVFWPPTQRTAKLTAKLAAQLKSVALQSLAVSGIVLGIRAVGLLSALELTFYDQLMRSRPSETIDDRIAVIEISQETTDRYGYPIPDQPLTEIIDRINQAKPVVIGLDLHRARPQPSKTVDKITTDVSQAANAETSYEKFLRQVEETPDLFLVCFRDSEDANYGTPAQLPAEVLATQVGFSDIPVDRFDRRVTSPRSDLTLKGLQARSGTSARRQPLSYNAELAPGPERCQTSYSLSFQLAFGYLGAWGINPMEVTADDQWQLGPVVFKWLPQRIGGYQNLNPHGGQILLNYRTNQPGEKITFEQLMADDFDLARLQDKIVLIGYTSPVSKDYFETPYGPMAGLWIHAHMVSQMTSAVLDGRPLMRGLPQVDAWQWGDWLWIIVWSCGGGYVGWAVKRPSRWLLGLTGGAIALYGLCWIAIVYGLWLPLIPTFLAAVGSSLWLRLR</sequence>
<feature type="transmembrane region" description="Helical" evidence="2">
    <location>
        <begin position="825"/>
        <end position="845"/>
    </location>
</feature>
<dbReference type="InterPro" id="IPR024983">
    <property type="entry name" value="CHAT_dom"/>
</dbReference>
<evidence type="ECO:0000256" key="2">
    <source>
        <dbReference type="SAM" id="Phobius"/>
    </source>
</evidence>
<keyword evidence="2" id="KW-1133">Transmembrane helix</keyword>
<proteinExistence type="predicted"/>
<feature type="compositionally biased region" description="Polar residues" evidence="1">
    <location>
        <begin position="370"/>
        <end position="379"/>
    </location>
</feature>
<dbReference type="Proteomes" id="UP000050465">
    <property type="component" value="Unassembled WGS sequence"/>
</dbReference>
<feature type="compositionally biased region" description="Pro residues" evidence="1">
    <location>
        <begin position="382"/>
        <end position="410"/>
    </location>
</feature>
<evidence type="ECO:0000259" key="3">
    <source>
        <dbReference type="SMART" id="SM01080"/>
    </source>
</evidence>
<dbReference type="SMART" id="SM01080">
    <property type="entry name" value="CHASE2"/>
    <property type="match status" value="1"/>
</dbReference>
<protein>
    <submittedName>
        <fullName evidence="4">Putative transmembrane sensor domain</fullName>
    </submittedName>
</protein>
<keyword evidence="2 4" id="KW-0812">Transmembrane</keyword>
<accession>A0A0P8C4Q4</accession>
<evidence type="ECO:0000313" key="5">
    <source>
        <dbReference type="Proteomes" id="UP000050465"/>
    </source>
</evidence>
<dbReference type="AlphaFoldDB" id="A0A0P8C4Q4"/>
<organism evidence="4 5">
    <name type="scientific">Phormidesmis priestleyi Ana</name>
    <dbReference type="NCBI Taxonomy" id="1666911"/>
    <lineage>
        <taxon>Bacteria</taxon>
        <taxon>Bacillati</taxon>
        <taxon>Cyanobacteriota</taxon>
        <taxon>Cyanophyceae</taxon>
        <taxon>Leptolyngbyales</taxon>
        <taxon>Leptolyngbyaceae</taxon>
        <taxon>Phormidesmis</taxon>
    </lineage>
</organism>
<dbReference type="InterPro" id="IPR007890">
    <property type="entry name" value="CHASE2"/>
</dbReference>
<feature type="transmembrane region" description="Helical" evidence="2">
    <location>
        <begin position="851"/>
        <end position="867"/>
    </location>
</feature>
<feature type="domain" description="CHASE2" evidence="3">
    <location>
        <begin position="466"/>
        <end position="814"/>
    </location>
</feature>
<feature type="transmembrane region" description="Helical" evidence="2">
    <location>
        <begin position="801"/>
        <end position="818"/>
    </location>
</feature>
<dbReference type="Pfam" id="PF05226">
    <property type="entry name" value="CHASE2"/>
    <property type="match status" value="1"/>
</dbReference>
<dbReference type="Pfam" id="PF12770">
    <property type="entry name" value="CHAT"/>
    <property type="match status" value="1"/>
</dbReference>
<dbReference type="STRING" id="1666911.HLUCCA11_05660"/>
<name>A0A0P8C4Q4_9CYAN</name>
<comment type="caution">
    <text evidence="4">The sequence shown here is derived from an EMBL/GenBank/DDBJ whole genome shotgun (WGS) entry which is preliminary data.</text>
</comment>
<evidence type="ECO:0000313" key="4">
    <source>
        <dbReference type="EMBL" id="KPQ36654.1"/>
    </source>
</evidence>
<dbReference type="EMBL" id="LJZR01000005">
    <property type="protein sequence ID" value="KPQ36654.1"/>
    <property type="molecule type" value="Genomic_DNA"/>
</dbReference>